<organism evidence="1 2">
    <name type="scientific">Puccinia coronata f. sp. avenae</name>
    <dbReference type="NCBI Taxonomy" id="200324"/>
    <lineage>
        <taxon>Eukaryota</taxon>
        <taxon>Fungi</taxon>
        <taxon>Dikarya</taxon>
        <taxon>Basidiomycota</taxon>
        <taxon>Pucciniomycotina</taxon>
        <taxon>Pucciniomycetes</taxon>
        <taxon>Pucciniales</taxon>
        <taxon>Pucciniaceae</taxon>
        <taxon>Puccinia</taxon>
    </lineage>
</organism>
<dbReference type="Proteomes" id="UP000235392">
    <property type="component" value="Unassembled WGS sequence"/>
</dbReference>
<protein>
    <submittedName>
        <fullName evidence="1">Uncharacterized protein</fullName>
    </submittedName>
</protein>
<comment type="caution">
    <text evidence="1">The sequence shown here is derived from an EMBL/GenBank/DDBJ whole genome shotgun (WGS) entry which is preliminary data.</text>
</comment>
<evidence type="ECO:0000313" key="2">
    <source>
        <dbReference type="Proteomes" id="UP000235392"/>
    </source>
</evidence>
<gene>
    <name evidence="1" type="ORF">PCASD_05980</name>
</gene>
<proteinExistence type="predicted"/>
<accession>A0A2N5V9Z6</accession>
<evidence type="ECO:0000313" key="1">
    <source>
        <dbReference type="EMBL" id="PLW46819.1"/>
    </source>
</evidence>
<dbReference type="AlphaFoldDB" id="A0A2N5V9Z6"/>
<dbReference type="EMBL" id="PGCI01000036">
    <property type="protein sequence ID" value="PLW46819.1"/>
    <property type="molecule type" value="Genomic_DNA"/>
</dbReference>
<name>A0A2N5V9Z6_9BASI</name>
<reference evidence="1 2" key="1">
    <citation type="submission" date="2017-11" db="EMBL/GenBank/DDBJ databases">
        <title>De novo assembly and phasing of dikaryotic genomes from two isolates of Puccinia coronata f. sp. avenae, the causal agent of oat crown rust.</title>
        <authorList>
            <person name="Miller M.E."/>
            <person name="Zhang Y."/>
            <person name="Omidvar V."/>
            <person name="Sperschneider J."/>
            <person name="Schwessinger B."/>
            <person name="Raley C."/>
            <person name="Palmer J.M."/>
            <person name="Garnica D."/>
            <person name="Upadhyaya N."/>
            <person name="Rathjen J."/>
            <person name="Taylor J.M."/>
            <person name="Park R.F."/>
            <person name="Dodds P.N."/>
            <person name="Hirsch C.D."/>
            <person name="Kianian S.F."/>
            <person name="Figueroa M."/>
        </authorList>
    </citation>
    <scope>NUCLEOTIDE SEQUENCE [LARGE SCALE GENOMIC DNA]</scope>
    <source>
        <strain evidence="1">12SD80</strain>
    </source>
</reference>
<sequence length="53" mass="5721">MSQTTYHTWDHGSGRMTLLILSAQCPLAPAKEMNLILPAACPLATVCSITSQF</sequence>